<keyword evidence="2" id="KW-0812">Transmembrane</keyword>
<comment type="caution">
    <text evidence="4">The sequence shown here is derived from an EMBL/GenBank/DDBJ whole genome shotgun (WGS) entry which is preliminary data.</text>
</comment>
<evidence type="ECO:0000313" key="5">
    <source>
        <dbReference type="Proteomes" id="UP000321947"/>
    </source>
</evidence>
<feature type="domain" description="DUF7358" evidence="3">
    <location>
        <begin position="80"/>
        <end position="176"/>
    </location>
</feature>
<name>A0A5D3E1T1_CUCMM</name>
<evidence type="ECO:0000313" key="4">
    <source>
        <dbReference type="EMBL" id="TYK29738.1"/>
    </source>
</evidence>
<feature type="compositionally biased region" description="Basic and acidic residues" evidence="1">
    <location>
        <begin position="402"/>
        <end position="416"/>
    </location>
</feature>
<keyword evidence="2" id="KW-1133">Transmembrane helix</keyword>
<dbReference type="EMBL" id="SSTD01001370">
    <property type="protein sequence ID" value="TYK29738.1"/>
    <property type="molecule type" value="Genomic_DNA"/>
</dbReference>
<feature type="region of interest" description="Disordered" evidence="1">
    <location>
        <begin position="402"/>
        <end position="425"/>
    </location>
</feature>
<accession>A0A5D3E1T1</accession>
<feature type="transmembrane region" description="Helical" evidence="2">
    <location>
        <begin position="94"/>
        <end position="114"/>
    </location>
</feature>
<dbReference type="PANTHER" id="PTHR47030:SF2">
    <property type="entry name" value="LIPASE CLASS 3 FAMILY PROTEIN"/>
    <property type="match status" value="1"/>
</dbReference>
<sequence length="425" mass="48592">MRTQSLDLILKMNKLIEDPGKGLMFKKTENSSLEVYTDADCKKQQVFTRSSAEVEFRSLVHGICEGIWLKHLITELKVNFEGVASHDRWLKRKLLVLFTILVCFVALVQCFTGMDVLRWRSFYSTQDHAWKAHYSEIFDHGIREVLCCLGRSKYLSVMEEDEVFSVAQLLGDLVTYRSTGTGHLEFLADRHSCCGMHSELKDTDKGLSKKHELLLDKKGLALLQRHGQLVHTSEELMEAPIDKIEEAAVLHKFAEAAYTGPLLDFGRNPLSFPCAWVYRQGILTPWTRNKRPVLHGDNWWRGHAAAFLKYVKLPPEVLRRGRVNQNNDPKSNQMMEKMIPITPMEDDLEMAAHAPTCGMDAEDSSGMCASRVDTWNTKLPGICILVAGLPYGMSSIKKRDENRHNLRTEDENDKQMHKLKQFTKP</sequence>
<protein>
    <submittedName>
        <fullName evidence="4">Sn1-specific diacylglycerol lipase beta isoform X6</fullName>
    </submittedName>
</protein>
<proteinExistence type="predicted"/>
<gene>
    <name evidence="4" type="ORF">E5676_scaffold1280G00080</name>
</gene>
<keyword evidence="2" id="KW-0472">Membrane</keyword>
<reference evidence="4 5" key="1">
    <citation type="submission" date="2019-08" db="EMBL/GenBank/DDBJ databases">
        <title>Draft genome sequences of two oriental melons (Cucumis melo L. var makuwa).</title>
        <authorList>
            <person name="Kwon S.-Y."/>
        </authorList>
    </citation>
    <scope>NUCLEOTIDE SEQUENCE [LARGE SCALE GENOMIC DNA]</scope>
    <source>
        <strain evidence="5">cv. Chang Bougi</strain>
        <tissue evidence="4">Leaf</tissue>
    </source>
</reference>
<evidence type="ECO:0000256" key="2">
    <source>
        <dbReference type="SAM" id="Phobius"/>
    </source>
</evidence>
<dbReference type="Pfam" id="PF24057">
    <property type="entry name" value="DUF7358"/>
    <property type="match status" value="1"/>
</dbReference>
<dbReference type="Proteomes" id="UP000321947">
    <property type="component" value="Unassembled WGS sequence"/>
</dbReference>
<organism evidence="4 5">
    <name type="scientific">Cucumis melo var. makuwa</name>
    <name type="common">Oriental melon</name>
    <dbReference type="NCBI Taxonomy" id="1194695"/>
    <lineage>
        <taxon>Eukaryota</taxon>
        <taxon>Viridiplantae</taxon>
        <taxon>Streptophyta</taxon>
        <taxon>Embryophyta</taxon>
        <taxon>Tracheophyta</taxon>
        <taxon>Spermatophyta</taxon>
        <taxon>Magnoliopsida</taxon>
        <taxon>eudicotyledons</taxon>
        <taxon>Gunneridae</taxon>
        <taxon>Pentapetalae</taxon>
        <taxon>rosids</taxon>
        <taxon>fabids</taxon>
        <taxon>Cucurbitales</taxon>
        <taxon>Cucurbitaceae</taxon>
        <taxon>Benincaseae</taxon>
        <taxon>Cucumis</taxon>
    </lineage>
</organism>
<evidence type="ECO:0000256" key="1">
    <source>
        <dbReference type="SAM" id="MobiDB-lite"/>
    </source>
</evidence>
<evidence type="ECO:0000259" key="3">
    <source>
        <dbReference type="Pfam" id="PF24057"/>
    </source>
</evidence>
<dbReference type="InterPro" id="IPR055782">
    <property type="entry name" value="DUF7358"/>
</dbReference>
<dbReference type="PANTHER" id="PTHR47030">
    <property type="entry name" value="LIPASE CLASS 3 FAMILY PROTEIN"/>
    <property type="match status" value="1"/>
</dbReference>
<dbReference type="AlphaFoldDB" id="A0A5D3E1T1"/>